<protein>
    <recommendedName>
        <fullName evidence="15">BHLH domain-containing protein</fullName>
    </recommendedName>
</protein>
<evidence type="ECO:0000256" key="2">
    <source>
        <dbReference type="ARBA" id="ARBA00011738"/>
    </source>
</evidence>
<organism evidence="16 17">
    <name type="scientific">Thlaspi arvense</name>
    <name type="common">Field penny-cress</name>
    <dbReference type="NCBI Taxonomy" id="13288"/>
    <lineage>
        <taxon>Eukaryota</taxon>
        <taxon>Viridiplantae</taxon>
        <taxon>Streptophyta</taxon>
        <taxon>Embryophyta</taxon>
        <taxon>Tracheophyta</taxon>
        <taxon>Spermatophyta</taxon>
        <taxon>Magnoliopsida</taxon>
        <taxon>eudicotyledons</taxon>
        <taxon>Gunneridae</taxon>
        <taxon>Pentapetalae</taxon>
        <taxon>rosids</taxon>
        <taxon>malvids</taxon>
        <taxon>Brassicales</taxon>
        <taxon>Brassicaceae</taxon>
        <taxon>Thlaspideae</taxon>
        <taxon>Thlaspi</taxon>
    </lineage>
</organism>
<evidence type="ECO:0000256" key="12">
    <source>
        <dbReference type="ARBA" id="ARBA00023317"/>
    </source>
</evidence>
<feature type="domain" description="BHLH" evidence="15">
    <location>
        <begin position="74"/>
        <end position="126"/>
    </location>
</feature>
<dbReference type="GO" id="GO:0005829">
    <property type="term" value="C:cytosol"/>
    <property type="evidence" value="ECO:0007669"/>
    <property type="project" value="TreeGrafter"/>
</dbReference>
<dbReference type="PANTHER" id="PTHR10996">
    <property type="entry name" value="2-HYDROXYACID DEHYDROGENASE-RELATED"/>
    <property type="match status" value="1"/>
</dbReference>
<evidence type="ECO:0000256" key="4">
    <source>
        <dbReference type="ARBA" id="ARBA00022857"/>
    </source>
</evidence>
<keyword evidence="11" id="KW-0539">Nucleus</keyword>
<dbReference type="GO" id="GO:0009854">
    <property type="term" value="P:oxidative photosynthetic carbon pathway"/>
    <property type="evidence" value="ECO:0007669"/>
    <property type="project" value="UniProtKB-KW"/>
</dbReference>
<evidence type="ECO:0000313" key="17">
    <source>
        <dbReference type="Proteomes" id="UP000836841"/>
    </source>
</evidence>
<comment type="similarity">
    <text evidence="13">Belongs to the D-isomer specific 2-hydroxyacid dehydrogenase family. GyaR subfamily.</text>
</comment>
<dbReference type="Gene3D" id="4.10.280.10">
    <property type="entry name" value="Helix-loop-helix DNA-binding domain"/>
    <property type="match status" value="1"/>
</dbReference>
<keyword evidence="4" id="KW-0521">NADP</keyword>
<dbReference type="GO" id="GO:0005634">
    <property type="term" value="C:nucleus"/>
    <property type="evidence" value="ECO:0007669"/>
    <property type="project" value="UniProtKB-SubCell"/>
</dbReference>
<keyword evidence="7" id="KW-0520">NAD</keyword>
<dbReference type="SUPFAM" id="SSF51735">
    <property type="entry name" value="NAD(P)-binding Rossmann-fold domains"/>
    <property type="match status" value="1"/>
</dbReference>
<sequence>MDFASSSLFNVNFAYEDELDFSCLISPSTFISFQEPNPSNPIIHCAGTENDGRQRIRETTMTDEITKENVEPKNKRAKHREIERQRRQEVTSLFQNLRNILPFHYIKGKRSSSDHVQEAVNYIKDLQKKIKEVSEKRDRIKRSITHPSSTGECPIRSSASSYCSCVGDTHIDVKRVLIKRVKRLLLNNSRLRLEEVSMAESSAPPLILVHRPPSLDYLDERLSRHFQILNTHASSPDPLPVFLSRHASSIRAFVNIGRLPIDAELLSHLPSLQLLVCTSVGTDHVDLAECKRLGIAVTNAGDAFSEDVADCAVGLLINVLRRIPAADRFVRSGNWAKSRDFQLGTKVSGKRVGIVGLGSIGSLIAKRLEPFRCIISYNSRSHKPSIPYRYYPDILSLAANNDVLVLCCALTDQTRQIVNREVMESLGKGGVIINVGRGGLIDEKEMVKCLVEGVIGGAGLDVFGNEPEVPEELFGLDNVVLSPHAAVATPGSLDNVTEVALANLKAFFSNQPLISPVRLD</sequence>
<keyword evidence="9" id="KW-0804">Transcription</keyword>
<evidence type="ECO:0000256" key="9">
    <source>
        <dbReference type="ARBA" id="ARBA00023163"/>
    </source>
</evidence>
<dbReference type="GO" id="GO:0051287">
    <property type="term" value="F:NAD binding"/>
    <property type="evidence" value="ECO:0007669"/>
    <property type="project" value="InterPro"/>
</dbReference>
<dbReference type="CDD" id="cd18914">
    <property type="entry name" value="bHLH_AtORG2_like"/>
    <property type="match status" value="1"/>
</dbReference>
<comment type="subcellular location">
    <subcellularLocation>
        <location evidence="1">Nucleus</location>
    </subcellularLocation>
</comment>
<keyword evidence="10" id="KW-0601">Photorespiration</keyword>
<dbReference type="Proteomes" id="UP000836841">
    <property type="component" value="Chromosome 1"/>
</dbReference>
<keyword evidence="6" id="KW-0805">Transcription regulation</keyword>
<dbReference type="InterPro" id="IPR006139">
    <property type="entry name" value="D-isomer_2_OHA_DH_cat_dom"/>
</dbReference>
<dbReference type="InterPro" id="IPR036638">
    <property type="entry name" value="HLH_DNA-bd_sf"/>
</dbReference>
<dbReference type="GO" id="GO:0046983">
    <property type="term" value="F:protein dimerization activity"/>
    <property type="evidence" value="ECO:0007669"/>
    <property type="project" value="InterPro"/>
</dbReference>
<keyword evidence="3" id="KW-0323">Glycolate pathway</keyword>
<dbReference type="InterPro" id="IPR006140">
    <property type="entry name" value="D-isomer_DH_NAD-bd"/>
</dbReference>
<evidence type="ECO:0000256" key="1">
    <source>
        <dbReference type="ARBA" id="ARBA00004123"/>
    </source>
</evidence>
<feature type="coiled-coil region" evidence="14">
    <location>
        <begin position="116"/>
        <end position="143"/>
    </location>
</feature>
<evidence type="ECO:0000256" key="14">
    <source>
        <dbReference type="SAM" id="Coils"/>
    </source>
</evidence>
<proteinExistence type="inferred from homology"/>
<dbReference type="Pfam" id="PF02826">
    <property type="entry name" value="2-Hacid_dh_C"/>
    <property type="match status" value="1"/>
</dbReference>
<evidence type="ECO:0000256" key="8">
    <source>
        <dbReference type="ARBA" id="ARBA00023125"/>
    </source>
</evidence>
<evidence type="ECO:0000256" key="11">
    <source>
        <dbReference type="ARBA" id="ARBA00023242"/>
    </source>
</evidence>
<dbReference type="Pfam" id="PF00389">
    <property type="entry name" value="2-Hacid_dh"/>
    <property type="match status" value="1"/>
</dbReference>
<dbReference type="InterPro" id="IPR050223">
    <property type="entry name" value="D-isomer_2-hydroxyacid_DH"/>
</dbReference>
<dbReference type="GO" id="GO:0030267">
    <property type="term" value="F:glyoxylate reductase (NADPH) activity"/>
    <property type="evidence" value="ECO:0007669"/>
    <property type="project" value="TreeGrafter"/>
</dbReference>
<dbReference type="FunFam" id="4.10.280.10:FF:000085">
    <property type="entry name" value="Transcription factor bHLH126"/>
    <property type="match status" value="1"/>
</dbReference>
<dbReference type="PANTHER" id="PTHR10996:SF268">
    <property type="entry name" value="GLYOXYLATE_HYDROXYPYRUVATE REDUCTASE HPR3"/>
    <property type="match status" value="1"/>
</dbReference>
<dbReference type="Pfam" id="PF00010">
    <property type="entry name" value="HLH"/>
    <property type="match status" value="1"/>
</dbReference>
<keyword evidence="12" id="KW-0670">Pyruvate</keyword>
<evidence type="ECO:0000256" key="5">
    <source>
        <dbReference type="ARBA" id="ARBA00023002"/>
    </source>
</evidence>
<dbReference type="CDD" id="cd12156">
    <property type="entry name" value="HPPR"/>
    <property type="match status" value="1"/>
</dbReference>
<keyword evidence="8" id="KW-0238">DNA-binding</keyword>
<dbReference type="AlphaFoldDB" id="A0AAU9RCG9"/>
<dbReference type="EMBL" id="OU466857">
    <property type="protein sequence ID" value="CAH2038098.1"/>
    <property type="molecule type" value="Genomic_DNA"/>
</dbReference>
<keyword evidence="17" id="KW-1185">Reference proteome</keyword>
<reference evidence="16 17" key="1">
    <citation type="submission" date="2022-03" db="EMBL/GenBank/DDBJ databases">
        <authorList>
            <person name="Nunn A."/>
            <person name="Chopra R."/>
            <person name="Nunn A."/>
            <person name="Contreras Garrido A."/>
        </authorList>
    </citation>
    <scope>NUCLEOTIDE SEQUENCE [LARGE SCALE GENOMIC DNA]</scope>
</reference>
<evidence type="ECO:0000256" key="3">
    <source>
        <dbReference type="ARBA" id="ARBA00022594"/>
    </source>
</evidence>
<evidence type="ECO:0000256" key="6">
    <source>
        <dbReference type="ARBA" id="ARBA00023015"/>
    </source>
</evidence>
<dbReference type="SMART" id="SM00353">
    <property type="entry name" value="HLH"/>
    <property type="match status" value="1"/>
</dbReference>
<name>A0AAU9RCG9_THLAR</name>
<dbReference type="PROSITE" id="PS50888">
    <property type="entry name" value="BHLH"/>
    <property type="match status" value="1"/>
</dbReference>
<dbReference type="SUPFAM" id="SSF47459">
    <property type="entry name" value="HLH, helix-loop-helix DNA-binding domain"/>
    <property type="match status" value="1"/>
</dbReference>
<keyword evidence="14" id="KW-0175">Coiled coil</keyword>
<dbReference type="InterPro" id="IPR036291">
    <property type="entry name" value="NAD(P)-bd_dom_sf"/>
</dbReference>
<evidence type="ECO:0000256" key="13">
    <source>
        <dbReference type="ARBA" id="ARBA00061400"/>
    </source>
</evidence>
<comment type="subunit">
    <text evidence="2">Homodimer.</text>
</comment>
<evidence type="ECO:0000259" key="15">
    <source>
        <dbReference type="PROSITE" id="PS50888"/>
    </source>
</evidence>
<dbReference type="GO" id="GO:0003677">
    <property type="term" value="F:DNA binding"/>
    <property type="evidence" value="ECO:0007669"/>
    <property type="project" value="UniProtKB-KW"/>
</dbReference>
<evidence type="ECO:0000256" key="10">
    <source>
        <dbReference type="ARBA" id="ARBA00023238"/>
    </source>
</evidence>
<dbReference type="GO" id="GO:0016618">
    <property type="term" value="F:hydroxypyruvate reductase [NAD(P)H] activity"/>
    <property type="evidence" value="ECO:0007669"/>
    <property type="project" value="UniProtKB-ARBA"/>
</dbReference>
<dbReference type="Gene3D" id="3.40.50.720">
    <property type="entry name" value="NAD(P)-binding Rossmann-like Domain"/>
    <property type="match status" value="2"/>
</dbReference>
<accession>A0AAU9RCG9</accession>
<dbReference type="SUPFAM" id="SSF52283">
    <property type="entry name" value="Formate/glycerate dehydrogenase catalytic domain-like"/>
    <property type="match status" value="1"/>
</dbReference>
<dbReference type="FunFam" id="3.40.50.720:FF:000213">
    <property type="entry name" value="Putative 2-hydroxyacid dehydrogenase"/>
    <property type="match status" value="1"/>
</dbReference>
<dbReference type="GO" id="GO:0006355">
    <property type="term" value="P:regulation of DNA-templated transcription"/>
    <property type="evidence" value="ECO:0007669"/>
    <property type="project" value="UniProtKB-ARBA"/>
</dbReference>
<dbReference type="InterPro" id="IPR011598">
    <property type="entry name" value="bHLH_dom"/>
</dbReference>
<evidence type="ECO:0000256" key="7">
    <source>
        <dbReference type="ARBA" id="ARBA00023027"/>
    </source>
</evidence>
<evidence type="ECO:0000313" key="16">
    <source>
        <dbReference type="EMBL" id="CAH2038098.1"/>
    </source>
</evidence>
<keyword evidence="5" id="KW-0560">Oxidoreductase</keyword>
<gene>
    <name evidence="16" type="ORF">TAV2_LOCUS1617</name>
</gene>